<dbReference type="EMBL" id="BARU01020886">
    <property type="protein sequence ID" value="GAH54235.1"/>
    <property type="molecule type" value="Genomic_DNA"/>
</dbReference>
<gene>
    <name evidence="1" type="ORF">S03H2_34249</name>
</gene>
<reference evidence="1" key="1">
    <citation type="journal article" date="2014" name="Front. Microbiol.">
        <title>High frequency of phylogenetically diverse reductive dehalogenase-homologous genes in deep subseafloor sedimentary metagenomes.</title>
        <authorList>
            <person name="Kawai M."/>
            <person name="Futagami T."/>
            <person name="Toyoda A."/>
            <person name="Takaki Y."/>
            <person name="Nishi S."/>
            <person name="Hori S."/>
            <person name="Arai W."/>
            <person name="Tsubouchi T."/>
            <person name="Morono Y."/>
            <person name="Uchiyama I."/>
            <person name="Ito T."/>
            <person name="Fujiyama A."/>
            <person name="Inagaki F."/>
            <person name="Takami H."/>
        </authorList>
    </citation>
    <scope>NUCLEOTIDE SEQUENCE</scope>
    <source>
        <strain evidence="1">Expedition CK06-06</strain>
    </source>
</reference>
<accession>X1HAX6</accession>
<protein>
    <submittedName>
        <fullName evidence="1">Uncharacterized protein</fullName>
    </submittedName>
</protein>
<feature type="non-terminal residue" evidence="1">
    <location>
        <position position="1"/>
    </location>
</feature>
<evidence type="ECO:0000313" key="1">
    <source>
        <dbReference type="EMBL" id="GAH54235.1"/>
    </source>
</evidence>
<organism evidence="1">
    <name type="scientific">marine sediment metagenome</name>
    <dbReference type="NCBI Taxonomy" id="412755"/>
    <lineage>
        <taxon>unclassified sequences</taxon>
        <taxon>metagenomes</taxon>
        <taxon>ecological metagenomes</taxon>
    </lineage>
</organism>
<comment type="caution">
    <text evidence="1">The sequence shown here is derived from an EMBL/GenBank/DDBJ whole genome shotgun (WGS) entry which is preliminary data.</text>
</comment>
<sequence length="38" mass="4311">PSMIRDVLNTISKLKKMPAPELEAQILANTKNIFPKIF</sequence>
<dbReference type="AlphaFoldDB" id="X1HAX6"/>
<proteinExistence type="predicted"/>
<name>X1HAX6_9ZZZZ</name>